<name>A0A438FF41_VITVI</name>
<sequence length="59" mass="6880">MWTWKSFRGFSTLQGSGQAGLCYTSSQHCRKSWRTRISDRIRKLQELVPNMDKSVISTK</sequence>
<reference evidence="1 2" key="1">
    <citation type="journal article" date="2018" name="PLoS Genet.">
        <title>Population sequencing reveals clonal diversity and ancestral inbreeding in the grapevine cultivar Chardonnay.</title>
        <authorList>
            <person name="Roach M.J."/>
            <person name="Johnson D.L."/>
            <person name="Bohlmann J."/>
            <person name="van Vuuren H.J."/>
            <person name="Jones S.J."/>
            <person name="Pretorius I.S."/>
            <person name="Schmidt S.A."/>
            <person name="Borneman A.R."/>
        </authorList>
    </citation>
    <scope>NUCLEOTIDE SEQUENCE [LARGE SCALE GENOMIC DNA]</scope>
    <source>
        <strain evidence="2">cv. Chardonnay</strain>
        <tissue evidence="1">Leaf</tissue>
    </source>
</reference>
<evidence type="ECO:0000313" key="1">
    <source>
        <dbReference type="EMBL" id="RVW58597.1"/>
    </source>
</evidence>
<protein>
    <recommendedName>
        <fullName evidence="3">BHLH domain-containing protein</fullName>
    </recommendedName>
</protein>
<evidence type="ECO:0000313" key="2">
    <source>
        <dbReference type="Proteomes" id="UP000288805"/>
    </source>
</evidence>
<dbReference type="AlphaFoldDB" id="A0A438FF41"/>
<accession>A0A438FF41</accession>
<dbReference type="Proteomes" id="UP000288805">
    <property type="component" value="Unassembled WGS sequence"/>
</dbReference>
<proteinExistence type="predicted"/>
<gene>
    <name evidence="1" type="ORF">CK203_114018</name>
</gene>
<comment type="caution">
    <text evidence="1">The sequence shown here is derived from an EMBL/GenBank/DDBJ whole genome shotgun (WGS) entry which is preliminary data.</text>
</comment>
<dbReference type="EMBL" id="QGNW01000939">
    <property type="protein sequence ID" value="RVW58597.1"/>
    <property type="molecule type" value="Genomic_DNA"/>
</dbReference>
<evidence type="ECO:0008006" key="3">
    <source>
        <dbReference type="Google" id="ProtNLM"/>
    </source>
</evidence>
<organism evidence="1 2">
    <name type="scientific">Vitis vinifera</name>
    <name type="common">Grape</name>
    <dbReference type="NCBI Taxonomy" id="29760"/>
    <lineage>
        <taxon>Eukaryota</taxon>
        <taxon>Viridiplantae</taxon>
        <taxon>Streptophyta</taxon>
        <taxon>Embryophyta</taxon>
        <taxon>Tracheophyta</taxon>
        <taxon>Spermatophyta</taxon>
        <taxon>Magnoliopsida</taxon>
        <taxon>eudicotyledons</taxon>
        <taxon>Gunneridae</taxon>
        <taxon>Pentapetalae</taxon>
        <taxon>rosids</taxon>
        <taxon>Vitales</taxon>
        <taxon>Vitaceae</taxon>
        <taxon>Viteae</taxon>
        <taxon>Vitis</taxon>
    </lineage>
</organism>